<feature type="region of interest" description="Disordered" evidence="1">
    <location>
        <begin position="350"/>
        <end position="371"/>
    </location>
</feature>
<evidence type="ECO:0000313" key="3">
    <source>
        <dbReference type="EMBL" id="PCD25849.1"/>
    </source>
</evidence>
<sequence>MFSSIAQEKFYVHEEVDTDNNRETSSSFRSGSSYTTSTEDHATSKLSNGILRPGTPDHSECTKDDMAVSSRPSHQVDYLSHDWREEDIWSSWRYIVMRRGDLSDSERLENAVWRTWIKAKYNLTTISPETLNWLKDHDITWLYGPLHSVPNPFDSTQTELSEVRLPKTDSHVNLDRKPILKKRSMSEEILRRSLSIALISKQARAAGKLQETGDNSHPRISFSWTEDLSQPFPRGQLDSASSSVTLVTESSGTISPNGERKRTHFNEQVEQCIAVEVEGIHNYDNEPDTGRYGDDNDPDDGVMVKCRRTRTWPFFETDTPESKLAEGKTIAILPSTTIKNWEVYPEQVGTASKYSRSPVMPSSSQDNHRPAKQTQIFVDEEMDQDSLDDIQLSPCTSWPSSPAEDINSGLPPSLSSDSLCEEPVGMRMTPSGMLMPYGEEEILSADGILGRIIDAVNTARDIAHVIWTVGWRK</sequence>
<evidence type="ECO:0000313" key="4">
    <source>
        <dbReference type="Proteomes" id="UP000219602"/>
    </source>
</evidence>
<dbReference type="PANTHER" id="PTHR28051">
    <property type="entry name" value="PROTEIN MTL1-RELATED"/>
    <property type="match status" value="1"/>
</dbReference>
<protein>
    <recommendedName>
        <fullName evidence="2">Nitrogen regulatory protein areA GATA-like domain-containing protein</fullName>
    </recommendedName>
</protein>
<feature type="compositionally biased region" description="Low complexity" evidence="1">
    <location>
        <begin position="24"/>
        <end position="37"/>
    </location>
</feature>
<feature type="domain" description="Nitrogen regulatory protein areA GATA-like" evidence="2">
    <location>
        <begin position="91"/>
        <end position="118"/>
    </location>
</feature>
<name>A0A2H3GLB4_FUSOX</name>
<dbReference type="Pfam" id="PF08550">
    <property type="entry name" value="GATA_AreA"/>
    <property type="match status" value="1"/>
</dbReference>
<dbReference type="GO" id="GO:0042149">
    <property type="term" value="P:cellular response to glucose starvation"/>
    <property type="evidence" value="ECO:0007669"/>
    <property type="project" value="TreeGrafter"/>
</dbReference>
<dbReference type="InterPro" id="IPR013860">
    <property type="entry name" value="AreA_GATA"/>
</dbReference>
<feature type="region of interest" description="Disordered" evidence="1">
    <location>
        <begin position="233"/>
        <end position="260"/>
    </location>
</feature>
<dbReference type="Proteomes" id="UP000219602">
    <property type="component" value="Chromosome 11"/>
</dbReference>
<feature type="region of interest" description="Disordered" evidence="1">
    <location>
        <begin position="14"/>
        <end position="60"/>
    </location>
</feature>
<feature type="compositionally biased region" description="Polar residues" evidence="1">
    <location>
        <begin position="238"/>
        <end position="256"/>
    </location>
</feature>
<organism evidence="3 4">
    <name type="scientific">Fusarium oxysporum f. sp. radicis-cucumerinum</name>
    <dbReference type="NCBI Taxonomy" id="327505"/>
    <lineage>
        <taxon>Eukaryota</taxon>
        <taxon>Fungi</taxon>
        <taxon>Dikarya</taxon>
        <taxon>Ascomycota</taxon>
        <taxon>Pezizomycotina</taxon>
        <taxon>Sordariomycetes</taxon>
        <taxon>Hypocreomycetidae</taxon>
        <taxon>Hypocreales</taxon>
        <taxon>Nectriaceae</taxon>
        <taxon>Fusarium</taxon>
        <taxon>Fusarium oxysporum species complex</taxon>
    </lineage>
</organism>
<dbReference type="GO" id="GO:0005773">
    <property type="term" value="C:vacuole"/>
    <property type="evidence" value="ECO:0007669"/>
    <property type="project" value="GOC"/>
</dbReference>
<dbReference type="STRING" id="327505.A0A2H3GLB4"/>
<dbReference type="AlphaFoldDB" id="A0A2H3GLB4"/>
<comment type="caution">
    <text evidence="3">The sequence shown here is derived from an EMBL/GenBank/DDBJ whole genome shotgun (WGS) entry which is preliminary data.</text>
</comment>
<reference evidence="3 4" key="2">
    <citation type="journal article" date="2017" name="Sci. Rep.">
        <title>A mobile pathogenicity chromosome in Fusarium oxysporum for infection of multiple cucurbit species.</title>
        <authorList>
            <person name="van Dam P."/>
            <person name="Fokkens L."/>
            <person name="Ayukawa Y."/>
            <person name="van der Gragt M."/>
            <person name="Ter Horst A."/>
            <person name="Brankovics B."/>
            <person name="Houterman P.M."/>
            <person name="Arie T."/>
            <person name="Rep M."/>
        </authorList>
    </citation>
    <scope>NUCLEOTIDE SEQUENCE [LARGE SCALE GENOMIC DNA]</scope>
    <source>
        <strain evidence="3 4">Forc016</strain>
    </source>
</reference>
<feature type="compositionally biased region" description="Polar residues" evidence="1">
    <location>
        <begin position="350"/>
        <end position="365"/>
    </location>
</feature>
<gene>
    <name evidence="3" type="ORF">AU210_012283</name>
</gene>
<dbReference type="InterPro" id="IPR052292">
    <property type="entry name" value="Glucose_repression_reg"/>
</dbReference>
<dbReference type="EMBL" id="MABQ02000009">
    <property type="protein sequence ID" value="PCD25849.1"/>
    <property type="molecule type" value="Genomic_DNA"/>
</dbReference>
<accession>A0A2H3GLB4</accession>
<proteinExistence type="predicted"/>
<evidence type="ECO:0000259" key="2">
    <source>
        <dbReference type="Pfam" id="PF08550"/>
    </source>
</evidence>
<dbReference type="PANTHER" id="PTHR28051:SF1">
    <property type="entry name" value="PROTEIN MTL1-RELATED"/>
    <property type="match status" value="1"/>
</dbReference>
<dbReference type="GO" id="GO:0007039">
    <property type="term" value="P:protein catabolic process in the vacuole"/>
    <property type="evidence" value="ECO:0007669"/>
    <property type="project" value="TreeGrafter"/>
</dbReference>
<evidence type="ECO:0000256" key="1">
    <source>
        <dbReference type="SAM" id="MobiDB-lite"/>
    </source>
</evidence>
<reference evidence="3 4" key="1">
    <citation type="journal article" date="2016" name="Environ. Microbiol.">
        <title>Effector profiles distinguish formae speciales of Fusarium oxysporum.</title>
        <authorList>
            <person name="van Dam P."/>
            <person name="Fokkens L."/>
            <person name="Schmidt S.M."/>
            <person name="Linmans J.H."/>
            <person name="Kistler H.C."/>
            <person name="Ma L.J."/>
            <person name="Rep M."/>
        </authorList>
    </citation>
    <scope>NUCLEOTIDE SEQUENCE [LARGE SCALE GENOMIC DNA]</scope>
    <source>
        <strain evidence="3 4">Forc016</strain>
    </source>
</reference>